<organism evidence="1 2">
    <name type="scientific">Corchorus capsularis</name>
    <name type="common">Jute</name>
    <dbReference type="NCBI Taxonomy" id="210143"/>
    <lineage>
        <taxon>Eukaryota</taxon>
        <taxon>Viridiplantae</taxon>
        <taxon>Streptophyta</taxon>
        <taxon>Embryophyta</taxon>
        <taxon>Tracheophyta</taxon>
        <taxon>Spermatophyta</taxon>
        <taxon>Magnoliopsida</taxon>
        <taxon>eudicotyledons</taxon>
        <taxon>Gunneridae</taxon>
        <taxon>Pentapetalae</taxon>
        <taxon>rosids</taxon>
        <taxon>malvids</taxon>
        <taxon>Malvales</taxon>
        <taxon>Malvaceae</taxon>
        <taxon>Grewioideae</taxon>
        <taxon>Apeibeae</taxon>
        <taxon>Corchorus</taxon>
    </lineage>
</organism>
<comment type="caution">
    <text evidence="1">The sequence shown here is derived from an EMBL/GenBank/DDBJ whole genome shotgun (WGS) entry which is preliminary data.</text>
</comment>
<dbReference type="EMBL" id="AWWV01002805">
    <property type="protein sequence ID" value="OMP10033.1"/>
    <property type="molecule type" value="Genomic_DNA"/>
</dbReference>
<dbReference type="AlphaFoldDB" id="A0A1R3KSF6"/>
<gene>
    <name evidence="1" type="ORF">CCACVL1_01019</name>
</gene>
<name>A0A1R3KSF6_COCAP</name>
<evidence type="ECO:0000313" key="2">
    <source>
        <dbReference type="Proteomes" id="UP000188268"/>
    </source>
</evidence>
<reference evidence="1 2" key="1">
    <citation type="submission" date="2013-09" db="EMBL/GenBank/DDBJ databases">
        <title>Corchorus capsularis genome sequencing.</title>
        <authorList>
            <person name="Alam M."/>
            <person name="Haque M.S."/>
            <person name="Islam M.S."/>
            <person name="Emdad E.M."/>
            <person name="Islam M.M."/>
            <person name="Ahmed B."/>
            <person name="Halim A."/>
            <person name="Hossen Q.M.M."/>
            <person name="Hossain M.Z."/>
            <person name="Ahmed R."/>
            <person name="Khan M.M."/>
            <person name="Islam R."/>
            <person name="Rashid M.M."/>
            <person name="Khan S.A."/>
            <person name="Rahman M.S."/>
            <person name="Alam M."/>
        </authorList>
    </citation>
    <scope>NUCLEOTIDE SEQUENCE [LARGE SCALE GENOMIC DNA]</scope>
    <source>
        <strain evidence="2">cv. CVL-1</strain>
        <tissue evidence="1">Whole seedling</tissue>
    </source>
</reference>
<sequence length="36" mass="4529">MSFLVNKKTYWFEEEGRYKTRTFLKKKEEEDKNLPD</sequence>
<keyword evidence="2" id="KW-1185">Reference proteome</keyword>
<accession>A0A1R3KSF6</accession>
<proteinExistence type="predicted"/>
<evidence type="ECO:0000313" key="1">
    <source>
        <dbReference type="EMBL" id="OMP10033.1"/>
    </source>
</evidence>
<protein>
    <submittedName>
        <fullName evidence="1">Uncharacterized protein</fullName>
    </submittedName>
</protein>
<dbReference type="Proteomes" id="UP000188268">
    <property type="component" value="Unassembled WGS sequence"/>
</dbReference>
<dbReference type="Gramene" id="OMP10033">
    <property type="protein sequence ID" value="OMP10033"/>
    <property type="gene ID" value="CCACVL1_01019"/>
</dbReference>